<accession>A0A450TKX3</accession>
<reference evidence="1" key="1">
    <citation type="submission" date="2019-02" db="EMBL/GenBank/DDBJ databases">
        <authorList>
            <person name="Gruber-Vodicka R. H."/>
            <person name="Seah K. B. B."/>
        </authorList>
    </citation>
    <scope>NUCLEOTIDE SEQUENCE</scope>
    <source>
        <strain evidence="1">BECK_BZ131</strain>
    </source>
</reference>
<name>A0A450TKX3_9GAMM</name>
<dbReference type="InterPro" id="IPR007420">
    <property type="entry name" value="DUF465"/>
</dbReference>
<proteinExistence type="predicted"/>
<dbReference type="EMBL" id="CAADFE010000014">
    <property type="protein sequence ID" value="VFJ68304.1"/>
    <property type="molecule type" value="Genomic_DNA"/>
</dbReference>
<dbReference type="InterPro" id="IPR038444">
    <property type="entry name" value="DUF465_sf"/>
</dbReference>
<dbReference type="Pfam" id="PF04325">
    <property type="entry name" value="DUF465"/>
    <property type="match status" value="1"/>
</dbReference>
<dbReference type="Gene3D" id="6.10.280.50">
    <property type="match status" value="1"/>
</dbReference>
<organism evidence="1">
    <name type="scientific">Candidatus Kentrum sp. FW</name>
    <dbReference type="NCBI Taxonomy" id="2126338"/>
    <lineage>
        <taxon>Bacteria</taxon>
        <taxon>Pseudomonadati</taxon>
        <taxon>Pseudomonadota</taxon>
        <taxon>Gammaproteobacteria</taxon>
        <taxon>Candidatus Kentrum</taxon>
    </lineage>
</organism>
<dbReference type="AlphaFoldDB" id="A0A450TKX3"/>
<evidence type="ECO:0000313" key="1">
    <source>
        <dbReference type="EMBL" id="VFJ68304.1"/>
    </source>
</evidence>
<gene>
    <name evidence="1" type="ORF">BECKFW1821C_GA0114237_101418</name>
</gene>
<sequence>MFEYEQDTVQALLEEDERFRELYEYHGKLKRKIRDVESGISPLDGLSLGMLKKEKLLAKDRMAMIIARYRRRNPVSL</sequence>
<protein>
    <submittedName>
        <fullName evidence="1">Uncharacterized conserved protein YdcH, DUF465 family</fullName>
    </submittedName>
</protein>